<accession>A0A087HGX4</accession>
<feature type="compositionally biased region" description="Basic and acidic residues" evidence="1">
    <location>
        <begin position="11"/>
        <end position="21"/>
    </location>
</feature>
<dbReference type="AlphaFoldDB" id="A0A087HGX4"/>
<dbReference type="OMA" id="DLIAKPW"/>
<evidence type="ECO:0000256" key="1">
    <source>
        <dbReference type="SAM" id="MobiDB-lite"/>
    </source>
</evidence>
<protein>
    <recommendedName>
        <fullName evidence="2">Methyltransferase type 11 domain-containing protein</fullName>
    </recommendedName>
</protein>
<reference evidence="4" key="1">
    <citation type="journal article" date="2015" name="Nat. Plants">
        <title>Genome expansion of Arabis alpina linked with retrotransposition and reduced symmetric DNA methylation.</title>
        <authorList>
            <person name="Willing E.M."/>
            <person name="Rawat V."/>
            <person name="Mandakova T."/>
            <person name="Maumus F."/>
            <person name="James G.V."/>
            <person name="Nordstroem K.J."/>
            <person name="Becker C."/>
            <person name="Warthmann N."/>
            <person name="Chica C."/>
            <person name="Szarzynska B."/>
            <person name="Zytnicki M."/>
            <person name="Albani M.C."/>
            <person name="Kiefer C."/>
            <person name="Bergonzi S."/>
            <person name="Castaings L."/>
            <person name="Mateos J.L."/>
            <person name="Berns M.C."/>
            <person name="Bujdoso N."/>
            <person name="Piofczyk T."/>
            <person name="de Lorenzo L."/>
            <person name="Barrero-Sicilia C."/>
            <person name="Mateos I."/>
            <person name="Piednoel M."/>
            <person name="Hagmann J."/>
            <person name="Chen-Min-Tao R."/>
            <person name="Iglesias-Fernandez R."/>
            <person name="Schuster S.C."/>
            <person name="Alonso-Blanco C."/>
            <person name="Roudier F."/>
            <person name="Carbonero P."/>
            <person name="Paz-Ares J."/>
            <person name="Davis S.J."/>
            <person name="Pecinka A."/>
            <person name="Quesneville H."/>
            <person name="Colot V."/>
            <person name="Lysak M.A."/>
            <person name="Weigel D."/>
            <person name="Coupland G."/>
            <person name="Schneeberger K."/>
        </authorList>
    </citation>
    <scope>NUCLEOTIDE SEQUENCE [LARGE SCALE GENOMIC DNA]</scope>
    <source>
        <strain evidence="4">cv. Pajares</strain>
    </source>
</reference>
<evidence type="ECO:0000313" key="4">
    <source>
        <dbReference type="Proteomes" id="UP000029120"/>
    </source>
</evidence>
<dbReference type="eggNOG" id="KOG4300">
    <property type="taxonomic scope" value="Eukaryota"/>
</dbReference>
<dbReference type="PANTHER" id="PTHR45036">
    <property type="entry name" value="METHYLTRANSFERASE LIKE 7B"/>
    <property type="match status" value="1"/>
</dbReference>
<gene>
    <name evidence="3" type="ordered locus">AALP_Aa2g122600</name>
</gene>
<keyword evidence="4" id="KW-1185">Reference proteome</keyword>
<name>A0A087HGX4_ARAAL</name>
<organism evidence="3 4">
    <name type="scientific">Arabis alpina</name>
    <name type="common">Alpine rock-cress</name>
    <dbReference type="NCBI Taxonomy" id="50452"/>
    <lineage>
        <taxon>Eukaryota</taxon>
        <taxon>Viridiplantae</taxon>
        <taxon>Streptophyta</taxon>
        <taxon>Embryophyta</taxon>
        <taxon>Tracheophyta</taxon>
        <taxon>Spermatophyta</taxon>
        <taxon>Magnoliopsida</taxon>
        <taxon>eudicotyledons</taxon>
        <taxon>Gunneridae</taxon>
        <taxon>Pentapetalae</taxon>
        <taxon>rosids</taxon>
        <taxon>malvids</taxon>
        <taxon>Brassicales</taxon>
        <taxon>Brassicaceae</taxon>
        <taxon>Arabideae</taxon>
        <taxon>Arabis</taxon>
    </lineage>
</organism>
<dbReference type="Proteomes" id="UP000029120">
    <property type="component" value="Chromosome 2"/>
</dbReference>
<sequence>MVPLCSANASRSKDVSETSHPQRPDWYKALFAWSLSNTMRSYEAEIADYKTKLFDNLNGKAEQILEIGFGTGPNLKYYAVNENVTVYAMDPNEKMEKYACESAREAGLKPENFKFIQGVGEDIPLDDDSVDAVVATLVLCSVSDVTQTLNEIKRVLKPGGIFLFIEHVAAEDGSFFRRLQNVFKPIQHAIADGCHLTRDTGLHISAAGFDGRTEINTAAIYSFPWIIRPHVYGIAYK</sequence>
<dbReference type="PANTHER" id="PTHR45036:SF7">
    <property type="entry name" value="S-ADENOSYL-L-METHIONINE-DEPENDENT METHYLTRANSFERASES SUPERFAMILY PROTEIN"/>
    <property type="match status" value="1"/>
</dbReference>
<feature type="region of interest" description="Disordered" evidence="1">
    <location>
        <begin position="1"/>
        <end position="21"/>
    </location>
</feature>
<dbReference type="Gene3D" id="3.40.50.150">
    <property type="entry name" value="Vaccinia Virus protein VP39"/>
    <property type="match status" value="1"/>
</dbReference>
<dbReference type="Gramene" id="KFK41376">
    <property type="protein sequence ID" value="KFK41376"/>
    <property type="gene ID" value="AALP_AA2G122600"/>
</dbReference>
<proteinExistence type="predicted"/>
<dbReference type="EMBL" id="CM002870">
    <property type="protein sequence ID" value="KFK41376.1"/>
    <property type="molecule type" value="Genomic_DNA"/>
</dbReference>
<evidence type="ECO:0000259" key="2">
    <source>
        <dbReference type="Pfam" id="PF08241"/>
    </source>
</evidence>
<dbReference type="Pfam" id="PF08241">
    <property type="entry name" value="Methyltransf_11"/>
    <property type="match status" value="1"/>
</dbReference>
<dbReference type="SUPFAM" id="SSF53335">
    <property type="entry name" value="S-adenosyl-L-methionine-dependent methyltransferases"/>
    <property type="match status" value="1"/>
</dbReference>
<evidence type="ECO:0000313" key="3">
    <source>
        <dbReference type="EMBL" id="KFK41376.1"/>
    </source>
</evidence>
<dbReference type="InterPro" id="IPR013216">
    <property type="entry name" value="Methyltransf_11"/>
</dbReference>
<dbReference type="CDD" id="cd02440">
    <property type="entry name" value="AdoMet_MTases"/>
    <property type="match status" value="1"/>
</dbReference>
<dbReference type="InterPro" id="IPR029063">
    <property type="entry name" value="SAM-dependent_MTases_sf"/>
</dbReference>
<feature type="domain" description="Methyltransferase type 11" evidence="2">
    <location>
        <begin position="65"/>
        <end position="164"/>
    </location>
</feature>
<dbReference type="GO" id="GO:0008757">
    <property type="term" value="F:S-adenosylmethionine-dependent methyltransferase activity"/>
    <property type="evidence" value="ECO:0007669"/>
    <property type="project" value="InterPro"/>
</dbReference>
<dbReference type="InterPro" id="IPR052356">
    <property type="entry name" value="Thiol_S-MT"/>
</dbReference>
<dbReference type="OrthoDB" id="416496at2759"/>